<feature type="compositionally biased region" description="Acidic residues" evidence="1">
    <location>
        <begin position="1"/>
        <end position="19"/>
    </location>
</feature>
<name>A0A150GQC9_GONPE</name>
<comment type="caution">
    <text evidence="2">The sequence shown here is derived from an EMBL/GenBank/DDBJ whole genome shotgun (WGS) entry which is preliminary data.</text>
</comment>
<evidence type="ECO:0000313" key="2">
    <source>
        <dbReference type="EMBL" id="KXZ51994.1"/>
    </source>
</evidence>
<gene>
    <name evidence="2" type="ORF">GPECTOR_10g1016</name>
</gene>
<dbReference type="Proteomes" id="UP000075714">
    <property type="component" value="Unassembled WGS sequence"/>
</dbReference>
<organism evidence="2 3">
    <name type="scientific">Gonium pectorale</name>
    <name type="common">Green alga</name>
    <dbReference type="NCBI Taxonomy" id="33097"/>
    <lineage>
        <taxon>Eukaryota</taxon>
        <taxon>Viridiplantae</taxon>
        <taxon>Chlorophyta</taxon>
        <taxon>core chlorophytes</taxon>
        <taxon>Chlorophyceae</taxon>
        <taxon>CS clade</taxon>
        <taxon>Chlamydomonadales</taxon>
        <taxon>Volvocaceae</taxon>
        <taxon>Gonium</taxon>
    </lineage>
</organism>
<dbReference type="AlphaFoldDB" id="A0A150GQC9"/>
<dbReference type="EMBL" id="LSYV01000011">
    <property type="protein sequence ID" value="KXZ51994.1"/>
    <property type="molecule type" value="Genomic_DNA"/>
</dbReference>
<sequence length="404" mass="44308">MNFYQEDDLLVPGWSDDELEGKKRTKARSGSGERPRGGKKPLRSRQRAIVSLEAELQQKQAAYQQALSEKQRLEQRIRVLEVVLPVRENQVQLLKQKAQHQSTPMLRITAAAETMSDSTQSSPAEELIAPQVVTPDPELAASNTQRRSPSPLEDFYLTANAPRSVQGGPCGTPAHILRQFISVWSHWVREAGLILHSHDARPNDPGPTLKLAALREGLMPKLRAMRLDYPCLIMDLVGLNMETGEREEPPSDNFWVSVVQALRFTPEQVAGCRAALELYRERITAVTTERRALKQQLSLCMAYGRPQQGRAGGAGATAAAAHSCGAQMLELLDVAAQLRRNVVVEGQAVEVAKDFMGSCLFSLVQSVRASVLCHPFFPDAISLLATVDQMASSGAGDTAVTLAR</sequence>
<feature type="region of interest" description="Disordered" evidence="1">
    <location>
        <begin position="1"/>
        <end position="45"/>
    </location>
</feature>
<evidence type="ECO:0000313" key="3">
    <source>
        <dbReference type="Proteomes" id="UP000075714"/>
    </source>
</evidence>
<reference evidence="3" key="1">
    <citation type="journal article" date="2016" name="Nat. Commun.">
        <title>The Gonium pectorale genome demonstrates co-option of cell cycle regulation during the evolution of multicellularity.</title>
        <authorList>
            <person name="Hanschen E.R."/>
            <person name="Marriage T.N."/>
            <person name="Ferris P.J."/>
            <person name="Hamaji T."/>
            <person name="Toyoda A."/>
            <person name="Fujiyama A."/>
            <person name="Neme R."/>
            <person name="Noguchi H."/>
            <person name="Minakuchi Y."/>
            <person name="Suzuki M."/>
            <person name="Kawai-Toyooka H."/>
            <person name="Smith D.R."/>
            <person name="Sparks H."/>
            <person name="Anderson J."/>
            <person name="Bakaric R."/>
            <person name="Luria V."/>
            <person name="Karger A."/>
            <person name="Kirschner M.W."/>
            <person name="Durand P.M."/>
            <person name="Michod R.E."/>
            <person name="Nozaki H."/>
            <person name="Olson B.J."/>
        </authorList>
    </citation>
    <scope>NUCLEOTIDE SEQUENCE [LARGE SCALE GENOMIC DNA]</scope>
    <source>
        <strain evidence="3">NIES-2863</strain>
    </source>
</reference>
<accession>A0A150GQC9</accession>
<protein>
    <submittedName>
        <fullName evidence="2">Uncharacterized protein</fullName>
    </submittedName>
</protein>
<keyword evidence="3" id="KW-1185">Reference proteome</keyword>
<dbReference type="OrthoDB" id="542456at2759"/>
<evidence type="ECO:0000256" key="1">
    <source>
        <dbReference type="SAM" id="MobiDB-lite"/>
    </source>
</evidence>
<proteinExistence type="predicted"/>